<dbReference type="PROSITE" id="PS50883">
    <property type="entry name" value="EAL"/>
    <property type="match status" value="1"/>
</dbReference>
<comment type="caution">
    <text evidence="3">The sequence shown here is derived from an EMBL/GenBank/DDBJ whole genome shotgun (WGS) entry which is preliminary data.</text>
</comment>
<sequence>MHDSTPLSSLSFLPEYVEHCTTPELLALLAQASVLDPVEQAAAFGRWWFHPGSEEMVLSMAAATLLGVQAGWHASPASSFNRVLLEDMRQGYGFLQSVDARRTSLEWECRIFIEGSGLRWLRLTSIARAHTHELCEGILTDITAAKHAAMRERLSFESTRLFVGADSIGSAVTKVIQLVCQNLGWDWGAYWAVETDSQGERKLSLQNYWHAQHESLTMFTQDSQAMQVRPGIGLVGQVWQQGEPRWVENMDGDEDFLRNQSASRCQLRSGYIFPVAYITDEGERHCPGVLEFYSHLTRQSEAQLPTLSATIGALIAQTAQRLEQQETIRLLAQIDGLTELANRSHFYQILDSTCKRSAVNGAVFGLIFIDLDRFKPVNDAFGHEAGNVVLRGFSQRLQALAIPGKLVGRLGGDEFAILYQPDGSETLFNEQLDRLVKQVLHAAQLPFMFNGHELAVSASIGISIYPDNGLTGPELLRGADTAMYRIKKSGRNAVSYFSSSTSYTLAVQQSDLAQRLTMEAELHQAIADDDLYLEYQPIFAGNGQIHAIEALIRWRRANGDIVRPDIFIPIAEESRLIIQIGNWVVHRACHDLARLHRSGFENLKVHVNMAASEFTSSTLPDELRAIVDKSGIKPHHLCLELTESMLMQQPDHVIPIMSMLRRMGFGISLDDFGMGYSSLAHLKNLPISSMKIDRSFIMGLPQQSEDRAIVRTIIELGRNLHLNVIAEGVETDNQLAFLRQFGDTLIQGFVLSRPLHVDDLIRVYGAELDLPVTTNR</sequence>
<dbReference type="RefSeq" id="WP_186953492.1">
    <property type="nucleotide sequence ID" value="NZ_JACOFX010000004.1"/>
</dbReference>
<dbReference type="Gene3D" id="3.30.70.270">
    <property type="match status" value="1"/>
</dbReference>
<dbReference type="InterPro" id="IPR043128">
    <property type="entry name" value="Rev_trsase/Diguanyl_cyclase"/>
</dbReference>
<dbReference type="PANTHER" id="PTHR44757:SF2">
    <property type="entry name" value="BIOFILM ARCHITECTURE MAINTENANCE PROTEIN MBAA"/>
    <property type="match status" value="1"/>
</dbReference>
<dbReference type="InterPro" id="IPR029016">
    <property type="entry name" value="GAF-like_dom_sf"/>
</dbReference>
<dbReference type="Pfam" id="PF00990">
    <property type="entry name" value="GGDEF"/>
    <property type="match status" value="1"/>
</dbReference>
<accession>A0ABR6Z9E7</accession>
<dbReference type="Gene3D" id="3.20.20.450">
    <property type="entry name" value="EAL domain"/>
    <property type="match status" value="1"/>
</dbReference>
<dbReference type="InterPro" id="IPR052155">
    <property type="entry name" value="Biofilm_reg_signaling"/>
</dbReference>
<protein>
    <submittedName>
        <fullName evidence="3">EAL domain-containing protein</fullName>
    </submittedName>
</protein>
<evidence type="ECO:0000313" key="3">
    <source>
        <dbReference type="EMBL" id="MBC3907936.1"/>
    </source>
</evidence>
<name>A0ABR6Z9E7_9BURK</name>
<dbReference type="InterPro" id="IPR000160">
    <property type="entry name" value="GGDEF_dom"/>
</dbReference>
<dbReference type="Proteomes" id="UP000646911">
    <property type="component" value="Unassembled WGS sequence"/>
</dbReference>
<dbReference type="InterPro" id="IPR029787">
    <property type="entry name" value="Nucleotide_cyclase"/>
</dbReference>
<dbReference type="Gene3D" id="3.30.450.40">
    <property type="match status" value="1"/>
</dbReference>
<dbReference type="InterPro" id="IPR003018">
    <property type="entry name" value="GAF"/>
</dbReference>
<feature type="domain" description="EAL" evidence="1">
    <location>
        <begin position="515"/>
        <end position="768"/>
    </location>
</feature>
<evidence type="ECO:0000313" key="4">
    <source>
        <dbReference type="Proteomes" id="UP000646911"/>
    </source>
</evidence>
<dbReference type="PANTHER" id="PTHR44757">
    <property type="entry name" value="DIGUANYLATE CYCLASE DGCP"/>
    <property type="match status" value="1"/>
</dbReference>
<dbReference type="SMART" id="SM00065">
    <property type="entry name" value="GAF"/>
    <property type="match status" value="1"/>
</dbReference>
<dbReference type="SUPFAM" id="SSF55781">
    <property type="entry name" value="GAF domain-like"/>
    <property type="match status" value="1"/>
</dbReference>
<dbReference type="SUPFAM" id="SSF141868">
    <property type="entry name" value="EAL domain-like"/>
    <property type="match status" value="1"/>
</dbReference>
<dbReference type="Pfam" id="PF00563">
    <property type="entry name" value="EAL"/>
    <property type="match status" value="1"/>
</dbReference>
<dbReference type="InterPro" id="IPR001633">
    <property type="entry name" value="EAL_dom"/>
</dbReference>
<evidence type="ECO:0000259" key="1">
    <source>
        <dbReference type="PROSITE" id="PS50883"/>
    </source>
</evidence>
<dbReference type="EMBL" id="JACOFX010000004">
    <property type="protein sequence ID" value="MBC3907936.1"/>
    <property type="molecule type" value="Genomic_DNA"/>
</dbReference>
<evidence type="ECO:0000259" key="2">
    <source>
        <dbReference type="PROSITE" id="PS50887"/>
    </source>
</evidence>
<dbReference type="PROSITE" id="PS50887">
    <property type="entry name" value="GGDEF"/>
    <property type="match status" value="1"/>
</dbReference>
<dbReference type="CDD" id="cd01949">
    <property type="entry name" value="GGDEF"/>
    <property type="match status" value="1"/>
</dbReference>
<dbReference type="SMART" id="SM00052">
    <property type="entry name" value="EAL"/>
    <property type="match status" value="1"/>
</dbReference>
<dbReference type="NCBIfam" id="TIGR00254">
    <property type="entry name" value="GGDEF"/>
    <property type="match status" value="1"/>
</dbReference>
<dbReference type="SUPFAM" id="SSF55073">
    <property type="entry name" value="Nucleotide cyclase"/>
    <property type="match status" value="1"/>
</dbReference>
<feature type="domain" description="GGDEF" evidence="2">
    <location>
        <begin position="362"/>
        <end position="499"/>
    </location>
</feature>
<dbReference type="Pfam" id="PF13185">
    <property type="entry name" value="GAF_2"/>
    <property type="match status" value="1"/>
</dbReference>
<dbReference type="CDD" id="cd01948">
    <property type="entry name" value="EAL"/>
    <property type="match status" value="1"/>
</dbReference>
<dbReference type="InterPro" id="IPR035919">
    <property type="entry name" value="EAL_sf"/>
</dbReference>
<keyword evidence="4" id="KW-1185">Reference proteome</keyword>
<gene>
    <name evidence="3" type="ORF">H8L47_10185</name>
</gene>
<organism evidence="3 4">
    <name type="scientific">Undibacterium umbellatum</name>
    <dbReference type="NCBI Taxonomy" id="2762300"/>
    <lineage>
        <taxon>Bacteria</taxon>
        <taxon>Pseudomonadati</taxon>
        <taxon>Pseudomonadota</taxon>
        <taxon>Betaproteobacteria</taxon>
        <taxon>Burkholderiales</taxon>
        <taxon>Oxalobacteraceae</taxon>
        <taxon>Undibacterium</taxon>
    </lineage>
</organism>
<reference evidence="3 4" key="1">
    <citation type="submission" date="2020-08" db="EMBL/GenBank/DDBJ databases">
        <title>Novel species isolated from subtropical streams in China.</title>
        <authorList>
            <person name="Lu H."/>
        </authorList>
    </citation>
    <scope>NUCLEOTIDE SEQUENCE [LARGE SCALE GENOMIC DNA]</scope>
    <source>
        <strain evidence="3 4">NL8W</strain>
    </source>
</reference>
<proteinExistence type="predicted"/>
<dbReference type="SMART" id="SM00267">
    <property type="entry name" value="GGDEF"/>
    <property type="match status" value="1"/>
</dbReference>